<dbReference type="OrthoDB" id="5432534at2"/>
<dbReference type="PROSITE" id="PS50110">
    <property type="entry name" value="RESPONSE_REGULATORY"/>
    <property type="match status" value="1"/>
</dbReference>
<dbReference type="InterPro" id="IPR001789">
    <property type="entry name" value="Sig_transdc_resp-reg_receiver"/>
</dbReference>
<dbReference type="InterPro" id="IPR011006">
    <property type="entry name" value="CheY-like_superfamily"/>
</dbReference>
<dbReference type="Proteomes" id="UP000310477">
    <property type="component" value="Unassembled WGS sequence"/>
</dbReference>
<organism evidence="4 5">
    <name type="scientific">Pedobacter cryotolerans</name>
    <dbReference type="NCBI Taxonomy" id="2571270"/>
    <lineage>
        <taxon>Bacteria</taxon>
        <taxon>Pseudomonadati</taxon>
        <taxon>Bacteroidota</taxon>
        <taxon>Sphingobacteriia</taxon>
        <taxon>Sphingobacteriales</taxon>
        <taxon>Sphingobacteriaceae</taxon>
        <taxon>Pedobacter</taxon>
    </lineage>
</organism>
<reference evidence="4 5" key="1">
    <citation type="submission" date="2019-04" db="EMBL/GenBank/DDBJ databases">
        <title>Pedobacter sp. AR-2-6 sp. nov., isolated from Arctic soil.</title>
        <authorList>
            <person name="Dahal R.H."/>
            <person name="Kim D.-U."/>
        </authorList>
    </citation>
    <scope>NUCLEOTIDE SEQUENCE [LARGE SCALE GENOMIC DNA]</scope>
    <source>
        <strain evidence="4 5">AR-2-6</strain>
    </source>
</reference>
<dbReference type="PANTHER" id="PTHR44591">
    <property type="entry name" value="STRESS RESPONSE REGULATOR PROTEIN 1"/>
    <property type="match status" value="1"/>
</dbReference>
<dbReference type="SUPFAM" id="SSF52172">
    <property type="entry name" value="CheY-like"/>
    <property type="match status" value="1"/>
</dbReference>
<dbReference type="InterPro" id="IPR050595">
    <property type="entry name" value="Bact_response_regulator"/>
</dbReference>
<dbReference type="PANTHER" id="PTHR44591:SF3">
    <property type="entry name" value="RESPONSE REGULATORY DOMAIN-CONTAINING PROTEIN"/>
    <property type="match status" value="1"/>
</dbReference>
<evidence type="ECO:0000256" key="1">
    <source>
        <dbReference type="ARBA" id="ARBA00022553"/>
    </source>
</evidence>
<keyword evidence="1 2" id="KW-0597">Phosphoprotein</keyword>
<proteinExistence type="predicted"/>
<evidence type="ECO:0000313" key="5">
    <source>
        <dbReference type="Proteomes" id="UP000310477"/>
    </source>
</evidence>
<sequence>MNNQKKEIYILEDNQDLRELYQYILEAEDYNITTFASITAFMEQSTHVPDLYLLDVMLPDGNGIDLCKELKNKLSTAKVPVILISAHTQLHEVKAACPTADFIPKPFDIDFLISRISSNLKTGQLN</sequence>
<protein>
    <submittedName>
        <fullName evidence="4">Response regulator</fullName>
    </submittedName>
</protein>
<evidence type="ECO:0000256" key="2">
    <source>
        <dbReference type="PROSITE-ProRule" id="PRU00169"/>
    </source>
</evidence>
<gene>
    <name evidence="4" type="ORF">FA045_04980</name>
</gene>
<name>A0A4U1CA21_9SPHI</name>
<feature type="modified residue" description="4-aspartylphosphate" evidence="2">
    <location>
        <position position="55"/>
    </location>
</feature>
<accession>A0A4U1CA21</accession>
<dbReference type="EMBL" id="SWBO01000002">
    <property type="protein sequence ID" value="TKC02631.1"/>
    <property type="molecule type" value="Genomic_DNA"/>
</dbReference>
<evidence type="ECO:0000259" key="3">
    <source>
        <dbReference type="PROSITE" id="PS50110"/>
    </source>
</evidence>
<evidence type="ECO:0000313" key="4">
    <source>
        <dbReference type="EMBL" id="TKC02631.1"/>
    </source>
</evidence>
<dbReference type="SMART" id="SM00448">
    <property type="entry name" value="REC"/>
    <property type="match status" value="1"/>
</dbReference>
<feature type="domain" description="Response regulatory" evidence="3">
    <location>
        <begin position="7"/>
        <end position="120"/>
    </location>
</feature>
<dbReference type="Gene3D" id="3.40.50.2300">
    <property type="match status" value="1"/>
</dbReference>
<dbReference type="GO" id="GO:0000160">
    <property type="term" value="P:phosphorelay signal transduction system"/>
    <property type="evidence" value="ECO:0007669"/>
    <property type="project" value="InterPro"/>
</dbReference>
<dbReference type="Pfam" id="PF00072">
    <property type="entry name" value="Response_reg"/>
    <property type="match status" value="1"/>
</dbReference>
<keyword evidence="5" id="KW-1185">Reference proteome</keyword>
<comment type="caution">
    <text evidence="4">The sequence shown here is derived from an EMBL/GenBank/DDBJ whole genome shotgun (WGS) entry which is preliminary data.</text>
</comment>
<dbReference type="RefSeq" id="WP_136875083.1">
    <property type="nucleotide sequence ID" value="NZ_SWBO01000002.1"/>
</dbReference>
<dbReference type="AlphaFoldDB" id="A0A4U1CA21"/>